<evidence type="ECO:0000256" key="1">
    <source>
        <dbReference type="ARBA" id="ARBA00008601"/>
    </source>
</evidence>
<dbReference type="InterPro" id="IPR016130">
    <property type="entry name" value="Tyr_Pase_AS"/>
</dbReference>
<dbReference type="InterPro" id="IPR000340">
    <property type="entry name" value="Dual-sp_phosphatase_cat-dom"/>
</dbReference>
<feature type="domain" description="Tyrosine-protein phosphatase" evidence="6">
    <location>
        <begin position="152"/>
        <end position="294"/>
    </location>
</feature>
<name>A0A224YS22_9ACAR</name>
<dbReference type="Gene3D" id="3.90.190.10">
    <property type="entry name" value="Protein tyrosine phosphatase superfamily"/>
    <property type="match status" value="1"/>
</dbReference>
<dbReference type="PROSITE" id="PS00383">
    <property type="entry name" value="TYR_PHOSPHATASE_1"/>
    <property type="match status" value="1"/>
</dbReference>
<dbReference type="InterPro" id="IPR000387">
    <property type="entry name" value="Tyr_Pase_dom"/>
</dbReference>
<dbReference type="Gene3D" id="3.40.250.10">
    <property type="entry name" value="Rhodanese-like domain"/>
    <property type="match status" value="1"/>
</dbReference>
<dbReference type="InterPro" id="IPR008343">
    <property type="entry name" value="MKP"/>
</dbReference>
<dbReference type="FunFam" id="3.90.190.10:FF:000208">
    <property type="entry name" value="Vh5 dual specificity phosphatase, putative"/>
    <property type="match status" value="1"/>
</dbReference>
<dbReference type="PANTHER" id="PTHR10159">
    <property type="entry name" value="DUAL SPECIFICITY PROTEIN PHOSPHATASE"/>
    <property type="match status" value="1"/>
</dbReference>
<keyword evidence="9" id="KW-0808">Transferase</keyword>
<dbReference type="PROSITE" id="PS50056">
    <property type="entry name" value="TYR_PHOSPHATASE_2"/>
    <property type="match status" value="1"/>
</dbReference>
<accession>A0A224YS22</accession>
<dbReference type="PRINTS" id="PR01764">
    <property type="entry name" value="MAPKPHPHTASE"/>
</dbReference>
<dbReference type="Pfam" id="PF00782">
    <property type="entry name" value="DSPc"/>
    <property type="match status" value="1"/>
</dbReference>
<dbReference type="EC" id="3.1.3.48" evidence="2"/>
<evidence type="ECO:0000256" key="3">
    <source>
        <dbReference type="ARBA" id="ARBA00022801"/>
    </source>
</evidence>
<evidence type="ECO:0000259" key="8">
    <source>
        <dbReference type="PROSITE" id="PS50206"/>
    </source>
</evidence>
<protein>
    <recommendedName>
        <fullName evidence="2">protein-tyrosine-phosphatase</fullName>
        <ecNumber evidence="2">3.1.3.48</ecNumber>
    </recommendedName>
</protein>
<feature type="region of interest" description="Disordered" evidence="5">
    <location>
        <begin position="299"/>
        <end position="337"/>
    </location>
</feature>
<dbReference type="AlphaFoldDB" id="A0A224YS22"/>
<evidence type="ECO:0000259" key="6">
    <source>
        <dbReference type="PROSITE" id="PS50054"/>
    </source>
</evidence>
<keyword evidence="3" id="KW-0378">Hydrolase</keyword>
<dbReference type="GO" id="GO:0008330">
    <property type="term" value="F:protein tyrosine/threonine phosphatase activity"/>
    <property type="evidence" value="ECO:0007669"/>
    <property type="project" value="TreeGrafter"/>
</dbReference>
<comment type="similarity">
    <text evidence="1">Belongs to the protein-tyrosine phosphatase family. Non-receptor class dual specificity subfamily.</text>
</comment>
<dbReference type="InterPro" id="IPR036873">
    <property type="entry name" value="Rhodanese-like_dom_sf"/>
</dbReference>
<dbReference type="InterPro" id="IPR029021">
    <property type="entry name" value="Prot-tyrosine_phosphatase-like"/>
</dbReference>
<dbReference type="PANTHER" id="PTHR10159:SF533">
    <property type="entry name" value="TYROSINE-PROTEIN PHOSPHATASE VHP-1"/>
    <property type="match status" value="1"/>
</dbReference>
<dbReference type="SMART" id="SM00195">
    <property type="entry name" value="DSPc"/>
    <property type="match status" value="1"/>
</dbReference>
<evidence type="ECO:0000259" key="7">
    <source>
        <dbReference type="PROSITE" id="PS50056"/>
    </source>
</evidence>
<feature type="compositionally biased region" description="Low complexity" evidence="5">
    <location>
        <begin position="474"/>
        <end position="485"/>
    </location>
</feature>
<evidence type="ECO:0000256" key="5">
    <source>
        <dbReference type="SAM" id="MobiDB-lite"/>
    </source>
</evidence>
<proteinExistence type="inferred from homology"/>
<organism evidence="9">
    <name type="scientific">Rhipicephalus zambeziensis</name>
    <dbReference type="NCBI Taxonomy" id="60191"/>
    <lineage>
        <taxon>Eukaryota</taxon>
        <taxon>Metazoa</taxon>
        <taxon>Ecdysozoa</taxon>
        <taxon>Arthropoda</taxon>
        <taxon>Chelicerata</taxon>
        <taxon>Arachnida</taxon>
        <taxon>Acari</taxon>
        <taxon>Parasitiformes</taxon>
        <taxon>Ixodida</taxon>
        <taxon>Ixodoidea</taxon>
        <taxon>Ixodidae</taxon>
        <taxon>Rhipicephalinae</taxon>
        <taxon>Rhipicephalus</taxon>
        <taxon>Rhipicephalus</taxon>
    </lineage>
</organism>
<dbReference type="InterPro" id="IPR020422">
    <property type="entry name" value="TYR_PHOSPHATASE_DUAL_dom"/>
</dbReference>
<dbReference type="GO" id="GO:0005737">
    <property type="term" value="C:cytoplasm"/>
    <property type="evidence" value="ECO:0007669"/>
    <property type="project" value="TreeGrafter"/>
</dbReference>
<dbReference type="Pfam" id="PF00581">
    <property type="entry name" value="Rhodanese"/>
    <property type="match status" value="1"/>
</dbReference>
<dbReference type="PROSITE" id="PS50206">
    <property type="entry name" value="RHODANESE_3"/>
    <property type="match status" value="1"/>
</dbReference>
<keyword evidence="4" id="KW-0904">Protein phosphatase</keyword>
<feature type="domain" description="Tyrosine specific protein phosphatases" evidence="7">
    <location>
        <begin position="221"/>
        <end position="275"/>
    </location>
</feature>
<dbReference type="SMART" id="SM00450">
    <property type="entry name" value="RHOD"/>
    <property type="match status" value="1"/>
</dbReference>
<keyword evidence="9" id="KW-0418">Kinase</keyword>
<dbReference type="CDD" id="cd01446">
    <property type="entry name" value="DSP_MapKP"/>
    <property type="match status" value="1"/>
</dbReference>
<evidence type="ECO:0000256" key="2">
    <source>
        <dbReference type="ARBA" id="ARBA00013064"/>
    </source>
</evidence>
<dbReference type="GO" id="GO:0043409">
    <property type="term" value="P:negative regulation of MAPK cascade"/>
    <property type="evidence" value="ECO:0007669"/>
    <property type="project" value="TreeGrafter"/>
</dbReference>
<dbReference type="SUPFAM" id="SSF52799">
    <property type="entry name" value="(Phosphotyrosine protein) phosphatases II"/>
    <property type="match status" value="1"/>
</dbReference>
<feature type="domain" description="Rhodanese" evidence="8">
    <location>
        <begin position="21"/>
        <end position="132"/>
    </location>
</feature>
<feature type="region of interest" description="Disordered" evidence="5">
    <location>
        <begin position="461"/>
        <end position="492"/>
    </location>
</feature>
<dbReference type="FunFam" id="3.40.250.10:FF:000020">
    <property type="entry name" value="Dual specificity protein phosphatase 8"/>
    <property type="match status" value="1"/>
</dbReference>
<evidence type="ECO:0000256" key="4">
    <source>
        <dbReference type="ARBA" id="ARBA00022912"/>
    </source>
</evidence>
<sequence length="663" mass="71492">MADQRVSLVGAAQLAGQLRTDPAQVLVIDSRPFLEFNTCHIRDAVNVCCSKIIKRRLQHDKVSVCELLPSDGRQQRIDQVVVYDQGSWSVPSGDDSFIAVLLAKLARAFPGRVALLAGGLLEFSSRHRTLCEEGGSRGPLTSLSQPCLSAAGPTRILPFLFLGSQRDAQDPDLLAAHNICYELNVSTSCPKPDFIPDAHFLRIPVNDSHADKLRPHFARACRFLDKVRESSGCVLVHCLAGVSRSPTVAIAYVMRHLGLSSDDAYRYVKSKRPSISPNFNFLGQLLEYERELRGEAVHRTGGAASAPLPEERPTGRCEEPRQQPREGERPPPLVRPAADPRWSLCRLSLDLRGSNTAGNRRDVQRSRSCNIQNWPLLGPHPEEDVAPASSLSATDCRYTEHHQPAEEEEVILRRRHKAGDFEPRRDTRSHDSAYRCGTLWSLTLEDMAELEAAAGVEAGASSCPLAPPPPQLPMSPLSPSESHLLQDFASSPPADNCCPAENLWGRSVELEGSHDSGVTSASSGSFWGAPLRAPSCSSSSSTSSSTSSSSSSLAADAGIYGSECGVSGFSSSRALPRAQSCPVMLGGWLRRASSLDEFPLCSSSSHAAALSRPRNRYSCGSLEAVLGEGGSSVAAISVSSLREAAARRQTPYSRRSASLIPVS</sequence>
<dbReference type="GO" id="GO:0016301">
    <property type="term" value="F:kinase activity"/>
    <property type="evidence" value="ECO:0007669"/>
    <property type="project" value="UniProtKB-KW"/>
</dbReference>
<feature type="compositionally biased region" description="Basic and acidic residues" evidence="5">
    <location>
        <begin position="309"/>
        <end position="329"/>
    </location>
</feature>
<dbReference type="PROSITE" id="PS50054">
    <property type="entry name" value="TYR_PHOSPHATASE_DUAL"/>
    <property type="match status" value="1"/>
</dbReference>
<dbReference type="CDD" id="cd14568">
    <property type="entry name" value="DSP_MKP_classIII"/>
    <property type="match status" value="1"/>
</dbReference>
<dbReference type="GO" id="GO:0033550">
    <property type="term" value="F:MAP kinase tyrosine phosphatase activity"/>
    <property type="evidence" value="ECO:0007669"/>
    <property type="project" value="TreeGrafter"/>
</dbReference>
<reference evidence="9" key="1">
    <citation type="journal article" date="2017" name="Parasit. Vectors">
        <title>Sialotranscriptomics of Rhipicephalus zambeziensis reveals intricate expression profiles of secretory proteins and suggests tight temporal transcriptional regulation during blood-feeding.</title>
        <authorList>
            <person name="de Castro M.H."/>
            <person name="de Klerk D."/>
            <person name="Pienaar R."/>
            <person name="Rees D.J.G."/>
            <person name="Mans B.J."/>
        </authorList>
    </citation>
    <scope>NUCLEOTIDE SEQUENCE</scope>
    <source>
        <tissue evidence="9">Salivary glands</tissue>
    </source>
</reference>
<dbReference type="EMBL" id="GFPF01007403">
    <property type="protein sequence ID" value="MAA18549.1"/>
    <property type="molecule type" value="Transcribed_RNA"/>
</dbReference>
<dbReference type="GO" id="GO:0017017">
    <property type="term" value="F:MAP kinase tyrosine/serine/threonine phosphatase activity"/>
    <property type="evidence" value="ECO:0007669"/>
    <property type="project" value="InterPro"/>
</dbReference>
<dbReference type="SUPFAM" id="SSF52821">
    <property type="entry name" value="Rhodanese/Cell cycle control phosphatase"/>
    <property type="match status" value="1"/>
</dbReference>
<evidence type="ECO:0000313" key="9">
    <source>
        <dbReference type="EMBL" id="MAA18549.1"/>
    </source>
</evidence>
<dbReference type="InterPro" id="IPR001763">
    <property type="entry name" value="Rhodanese-like_dom"/>
</dbReference>